<evidence type="ECO:0008006" key="3">
    <source>
        <dbReference type="Google" id="ProtNLM"/>
    </source>
</evidence>
<organism evidence="1 2">
    <name type="scientific">Knufia peltigerae</name>
    <dbReference type="NCBI Taxonomy" id="1002370"/>
    <lineage>
        <taxon>Eukaryota</taxon>
        <taxon>Fungi</taxon>
        <taxon>Dikarya</taxon>
        <taxon>Ascomycota</taxon>
        <taxon>Pezizomycotina</taxon>
        <taxon>Eurotiomycetes</taxon>
        <taxon>Chaetothyriomycetidae</taxon>
        <taxon>Chaetothyriales</taxon>
        <taxon>Trichomeriaceae</taxon>
        <taxon>Knufia</taxon>
    </lineage>
</organism>
<evidence type="ECO:0000313" key="1">
    <source>
        <dbReference type="EMBL" id="KAJ9622542.1"/>
    </source>
</evidence>
<dbReference type="EMBL" id="JAPDRN010000107">
    <property type="protein sequence ID" value="KAJ9622542.1"/>
    <property type="molecule type" value="Genomic_DNA"/>
</dbReference>
<keyword evidence="2" id="KW-1185">Reference proteome</keyword>
<gene>
    <name evidence="1" type="ORF">H2204_011555</name>
</gene>
<reference evidence="1" key="1">
    <citation type="submission" date="2022-10" db="EMBL/GenBank/DDBJ databases">
        <title>Culturing micro-colonial fungi from biological soil crusts in the Mojave desert and describing Neophaeococcomyces mojavensis, and introducing the new genera and species Taxawa tesnikishii.</title>
        <authorList>
            <person name="Kurbessoian T."/>
            <person name="Stajich J.E."/>
        </authorList>
    </citation>
    <scope>NUCLEOTIDE SEQUENCE</scope>
    <source>
        <strain evidence="1">TK_35</strain>
    </source>
</reference>
<dbReference type="Proteomes" id="UP001172681">
    <property type="component" value="Unassembled WGS sequence"/>
</dbReference>
<comment type="caution">
    <text evidence="1">The sequence shown here is derived from an EMBL/GenBank/DDBJ whole genome shotgun (WGS) entry which is preliminary data.</text>
</comment>
<protein>
    <recommendedName>
        <fullName evidence="3">ABM domain-containing protein</fullName>
    </recommendedName>
</protein>
<sequence length="146" mass="16604">MATASGHVQETRNLVPIAQFIESKSENGILMTIEMFIDPSKLGEYVKIVTPVCKKMREYEDCMFCEVSCHPEDKGHVRILHGWTKDSAWIRDGLFNTLIAYRQLESDSQLQKDLVAGGWRHCSLKSTEHEVYNDGGCLENGRKRAV</sequence>
<accession>A0AA39CTX7</accession>
<proteinExistence type="predicted"/>
<dbReference type="AlphaFoldDB" id="A0AA39CTX7"/>
<name>A0AA39CTX7_9EURO</name>
<evidence type="ECO:0000313" key="2">
    <source>
        <dbReference type="Proteomes" id="UP001172681"/>
    </source>
</evidence>